<dbReference type="EMBL" id="JAYXUG010000013">
    <property type="protein sequence ID" value="MEC6833012.1"/>
    <property type="molecule type" value="Genomic_DNA"/>
</dbReference>
<dbReference type="RefSeq" id="WP_327775312.1">
    <property type="nucleotide sequence ID" value="NZ_JAYXUG010000013.1"/>
</dbReference>
<gene>
    <name evidence="1" type="ORF">VXS06_14690</name>
</gene>
<evidence type="ECO:0000313" key="2">
    <source>
        <dbReference type="Proteomes" id="UP001306119"/>
    </source>
</evidence>
<name>A0ABU6LAF5_9GAMM</name>
<keyword evidence="2" id="KW-1185">Reference proteome</keyword>
<evidence type="ECO:0000313" key="1">
    <source>
        <dbReference type="EMBL" id="MEC6833012.1"/>
    </source>
</evidence>
<comment type="caution">
    <text evidence="1">The sequence shown here is derived from an EMBL/GenBank/DDBJ whole genome shotgun (WGS) entry which is preliminary data.</text>
</comment>
<protein>
    <submittedName>
        <fullName evidence="1">Uncharacterized protein</fullName>
    </submittedName>
</protein>
<dbReference type="Proteomes" id="UP001306119">
    <property type="component" value="Unassembled WGS sequence"/>
</dbReference>
<proteinExistence type="predicted"/>
<accession>A0ABU6LAF5</accession>
<sequence>MSKYKPATMHEKQERIIHCNRLIKMIASYGCKFFYCDGDIAVLMLTANGRVYLFDEYTKELINTHNTRGHWPGFSNGGTLQRLVCSMRDYVIKGKHLNIKSICCPGFYTDGGNVWGYPPEEAEKLINAVKSNPIFGEPSNV</sequence>
<reference evidence="1 2" key="1">
    <citation type="submission" date="2024-01" db="EMBL/GenBank/DDBJ databases">
        <title>Active colonisers of the gastrointestinal tract of Atlantic salmon farmed in a warm water region.</title>
        <authorList>
            <person name="Bowman J.P."/>
        </authorList>
    </citation>
    <scope>NUCLEOTIDE SEQUENCE [LARGE SCALE GENOMIC DNA]</scope>
    <source>
        <strain evidence="1 2">S3MW1</strain>
    </source>
</reference>
<organism evidence="1 2">
    <name type="scientific">Photobacterium toruni</name>
    <dbReference type="NCBI Taxonomy" id="1935446"/>
    <lineage>
        <taxon>Bacteria</taxon>
        <taxon>Pseudomonadati</taxon>
        <taxon>Pseudomonadota</taxon>
        <taxon>Gammaproteobacteria</taxon>
        <taxon>Vibrionales</taxon>
        <taxon>Vibrionaceae</taxon>
        <taxon>Photobacterium</taxon>
    </lineage>
</organism>